<sequence>MSELSAMWDKLALNAKEEDEMEIMEDWSSMLRGMVFKDAPNNKLLVNFFYVGDKERVLIGKPWSFNKFLLLVTPLDGDVQPSKLEMNLVPFWVQIHDLPFLYMNRDVGEKVGGTLGMVLMVDTDVKGVGWGKSLRMGTLVQGGSVTTQSICDVLGDRGMPVRELTQCEENLVEVAVIQKSLPNSTQAQHTTSNADKSGSLKKPTKYQKRTQRAFGITRGKKTKGTTSGRHVRTSVPEGKKNSGFKRCISGSCYATPPVPMKLFSWNCQGLGNPWTVLALHNLVRMKVPQILFLSETRQDATMVEVLWCRLGFQGCFTVLSNRGGNGGGGGGLAFLWDDFVDVWRVQRKRGGLLRPDWQMHQFRDALSEVGLSSLPFSGPRFTWRGRRHGVGWIKERLDRFVANGEWLALYPSLCCINVVSSASDHFPIFMEMNPITQGFRRKSFRFDAMWLTHAQCKDQVESAWDSAIEGDPLAKIKDEFKKLEALERLPARELVDDQICCLKKGINDLLGKEEIMWRRRSRVQWLHEGDRNTKFFHVRANQRKRRNGMKGLFDHNDQLPSKVTEEMNQALGKEFTTMEVGVALVQMGPIKALGPDGHQIVDNIMVAFEAMHSLNSFKGRGSG</sequence>
<evidence type="ECO:0000256" key="1">
    <source>
        <dbReference type="SAM" id="MobiDB-lite"/>
    </source>
</evidence>
<feature type="compositionally biased region" description="Basic residues" evidence="1">
    <location>
        <begin position="202"/>
        <end position="211"/>
    </location>
</feature>
<dbReference type="EMBL" id="OIVN01002170">
    <property type="protein sequence ID" value="SPD01213.1"/>
    <property type="molecule type" value="Genomic_DNA"/>
</dbReference>
<dbReference type="SUPFAM" id="SSF56219">
    <property type="entry name" value="DNase I-like"/>
    <property type="match status" value="1"/>
</dbReference>
<feature type="region of interest" description="Disordered" evidence="1">
    <location>
        <begin position="218"/>
        <end position="237"/>
    </location>
</feature>
<feature type="compositionally biased region" description="Polar residues" evidence="1">
    <location>
        <begin position="183"/>
        <end position="196"/>
    </location>
</feature>
<dbReference type="PANTHER" id="PTHR33710:SF86">
    <property type="entry name" value="VIRAL MOVEMENT PROTEIN"/>
    <property type="match status" value="1"/>
</dbReference>
<accession>A0A2N9GP09</accession>
<gene>
    <name evidence="2" type="ORF">FSB_LOCUS29095</name>
</gene>
<reference evidence="2" key="1">
    <citation type="submission" date="2018-02" db="EMBL/GenBank/DDBJ databases">
        <authorList>
            <person name="Cohen D.B."/>
            <person name="Kent A.D."/>
        </authorList>
    </citation>
    <scope>NUCLEOTIDE SEQUENCE</scope>
</reference>
<dbReference type="PANTHER" id="PTHR33710">
    <property type="entry name" value="BNAC02G09200D PROTEIN"/>
    <property type="match status" value="1"/>
</dbReference>
<dbReference type="InterPro" id="IPR036691">
    <property type="entry name" value="Endo/exonu/phosph_ase_sf"/>
</dbReference>
<protein>
    <submittedName>
        <fullName evidence="2">Uncharacterized protein</fullName>
    </submittedName>
</protein>
<dbReference type="Gene3D" id="3.60.10.10">
    <property type="entry name" value="Endonuclease/exonuclease/phosphatase"/>
    <property type="match status" value="1"/>
</dbReference>
<proteinExistence type="predicted"/>
<feature type="region of interest" description="Disordered" evidence="1">
    <location>
        <begin position="183"/>
        <end position="212"/>
    </location>
</feature>
<evidence type="ECO:0000313" key="2">
    <source>
        <dbReference type="EMBL" id="SPD01213.1"/>
    </source>
</evidence>
<organism evidence="2">
    <name type="scientific">Fagus sylvatica</name>
    <name type="common">Beechnut</name>
    <dbReference type="NCBI Taxonomy" id="28930"/>
    <lineage>
        <taxon>Eukaryota</taxon>
        <taxon>Viridiplantae</taxon>
        <taxon>Streptophyta</taxon>
        <taxon>Embryophyta</taxon>
        <taxon>Tracheophyta</taxon>
        <taxon>Spermatophyta</taxon>
        <taxon>Magnoliopsida</taxon>
        <taxon>eudicotyledons</taxon>
        <taxon>Gunneridae</taxon>
        <taxon>Pentapetalae</taxon>
        <taxon>rosids</taxon>
        <taxon>fabids</taxon>
        <taxon>Fagales</taxon>
        <taxon>Fagaceae</taxon>
        <taxon>Fagus</taxon>
    </lineage>
</organism>
<dbReference type="AlphaFoldDB" id="A0A2N9GP09"/>
<name>A0A2N9GP09_FAGSY</name>